<dbReference type="Gramene" id="CDP20531">
    <property type="protein sequence ID" value="CDP20531"/>
    <property type="gene ID" value="GSCOC_T00011844001"/>
</dbReference>
<name>A0A068VIK0_COFCA</name>
<evidence type="ECO:0000313" key="2">
    <source>
        <dbReference type="EMBL" id="CDP20531.1"/>
    </source>
</evidence>
<feature type="compositionally biased region" description="Polar residues" evidence="1">
    <location>
        <begin position="26"/>
        <end position="44"/>
    </location>
</feature>
<sequence>MVVATASAAARSFLRSNAARSAASRLTTKSKPSTSPFRSPSSKPLSRRIFRRPVELSACLDSMQPYHSATASSLMISNLTVSRCGYGWLFEDM</sequence>
<dbReference type="OrthoDB" id="736963at2759"/>
<evidence type="ECO:0000256" key="1">
    <source>
        <dbReference type="SAM" id="MobiDB-lite"/>
    </source>
</evidence>
<keyword evidence="3" id="KW-1185">Reference proteome</keyword>
<dbReference type="STRING" id="49390.A0A068VIK0"/>
<dbReference type="Proteomes" id="UP000295252">
    <property type="component" value="Unassembled WGS sequence"/>
</dbReference>
<dbReference type="GO" id="GO:0005739">
    <property type="term" value="C:mitochondrion"/>
    <property type="evidence" value="ECO:0007669"/>
    <property type="project" value="TreeGrafter"/>
</dbReference>
<reference evidence="3" key="1">
    <citation type="journal article" date="2014" name="Science">
        <title>The coffee genome provides insight into the convergent evolution of caffeine biosynthesis.</title>
        <authorList>
            <person name="Denoeud F."/>
            <person name="Carretero-Paulet L."/>
            <person name="Dereeper A."/>
            <person name="Droc G."/>
            <person name="Guyot R."/>
            <person name="Pietrella M."/>
            <person name="Zheng C."/>
            <person name="Alberti A."/>
            <person name="Anthony F."/>
            <person name="Aprea G."/>
            <person name="Aury J.M."/>
            <person name="Bento P."/>
            <person name="Bernard M."/>
            <person name="Bocs S."/>
            <person name="Campa C."/>
            <person name="Cenci A."/>
            <person name="Combes M.C."/>
            <person name="Crouzillat D."/>
            <person name="Da Silva C."/>
            <person name="Daddiego L."/>
            <person name="De Bellis F."/>
            <person name="Dussert S."/>
            <person name="Garsmeur O."/>
            <person name="Gayraud T."/>
            <person name="Guignon V."/>
            <person name="Jahn K."/>
            <person name="Jamilloux V."/>
            <person name="Joet T."/>
            <person name="Labadie K."/>
            <person name="Lan T."/>
            <person name="Leclercq J."/>
            <person name="Lepelley M."/>
            <person name="Leroy T."/>
            <person name="Li L.T."/>
            <person name="Librado P."/>
            <person name="Lopez L."/>
            <person name="Munoz A."/>
            <person name="Noel B."/>
            <person name="Pallavicini A."/>
            <person name="Perrotta G."/>
            <person name="Poncet V."/>
            <person name="Pot D."/>
            <person name="Priyono X."/>
            <person name="Rigoreau M."/>
            <person name="Rouard M."/>
            <person name="Rozas J."/>
            <person name="Tranchant-Dubreuil C."/>
            <person name="VanBuren R."/>
            <person name="Zhang Q."/>
            <person name="Andrade A.C."/>
            <person name="Argout X."/>
            <person name="Bertrand B."/>
            <person name="de Kochko A."/>
            <person name="Graziosi G."/>
            <person name="Henry R.J."/>
            <person name="Jayarama X."/>
            <person name="Ming R."/>
            <person name="Nagai C."/>
            <person name="Rounsley S."/>
            <person name="Sankoff D."/>
            <person name="Giuliano G."/>
            <person name="Albert V.A."/>
            <person name="Wincker P."/>
            <person name="Lashermes P."/>
        </authorList>
    </citation>
    <scope>NUCLEOTIDE SEQUENCE [LARGE SCALE GENOMIC DNA]</scope>
    <source>
        <strain evidence="3">cv. DH200-94</strain>
    </source>
</reference>
<protein>
    <submittedName>
        <fullName evidence="2">DH200=94 genomic scaffold, scaffold_1327</fullName>
    </submittedName>
</protein>
<dbReference type="AlphaFoldDB" id="A0A068VIK0"/>
<accession>A0A068VIK0</accession>
<dbReference type="InParanoid" id="A0A068VIK0"/>
<feature type="region of interest" description="Disordered" evidence="1">
    <location>
        <begin position="17"/>
        <end position="48"/>
    </location>
</feature>
<dbReference type="EMBL" id="HG740411">
    <property type="protein sequence ID" value="CDP20531.1"/>
    <property type="molecule type" value="Genomic_DNA"/>
</dbReference>
<gene>
    <name evidence="2" type="ORF">GSCOC_T00011844001</name>
</gene>
<dbReference type="PhylomeDB" id="A0A068VIK0"/>
<proteinExistence type="predicted"/>
<dbReference type="OMA" id="SHACNDD"/>
<organism evidence="2 3">
    <name type="scientific">Coffea canephora</name>
    <name type="common">Robusta coffee</name>
    <dbReference type="NCBI Taxonomy" id="49390"/>
    <lineage>
        <taxon>Eukaryota</taxon>
        <taxon>Viridiplantae</taxon>
        <taxon>Streptophyta</taxon>
        <taxon>Embryophyta</taxon>
        <taxon>Tracheophyta</taxon>
        <taxon>Spermatophyta</taxon>
        <taxon>Magnoliopsida</taxon>
        <taxon>eudicotyledons</taxon>
        <taxon>Gunneridae</taxon>
        <taxon>Pentapetalae</taxon>
        <taxon>asterids</taxon>
        <taxon>lamiids</taxon>
        <taxon>Gentianales</taxon>
        <taxon>Rubiaceae</taxon>
        <taxon>Ixoroideae</taxon>
        <taxon>Gardenieae complex</taxon>
        <taxon>Bertiereae - Coffeeae clade</taxon>
        <taxon>Coffeeae</taxon>
        <taxon>Coffea</taxon>
    </lineage>
</organism>
<evidence type="ECO:0000313" key="3">
    <source>
        <dbReference type="Proteomes" id="UP000295252"/>
    </source>
</evidence>
<dbReference type="PANTHER" id="PTHR33156">
    <property type="entry name" value="OS02G0230000 PROTEIN"/>
    <property type="match status" value="1"/>
</dbReference>
<dbReference type="InterPro" id="IPR043459">
    <property type="entry name" value="NFD6/NOXY2-like"/>
</dbReference>
<dbReference type="PANTHER" id="PTHR33156:SF59">
    <property type="entry name" value="PROTEIN NUCLEAR FUSION DEFECTIVE 6, CHLOROPLASTIC_MITOCHONDRIAL-LIKE"/>
    <property type="match status" value="1"/>
</dbReference>